<reference evidence="1 2" key="1">
    <citation type="submission" date="2020-08" db="EMBL/GenBank/DDBJ databases">
        <title>Studying the diversity of plant-associated saprophytic bacteria and their role in host health and plant-pathogen interactions.</title>
        <authorList>
            <person name="Potnis N."/>
        </authorList>
    </citation>
    <scope>NUCLEOTIDE SEQUENCE [LARGE SCALE GENOMIC DNA]</scope>
    <source>
        <strain evidence="1 2">CFBP 7922</strain>
    </source>
</reference>
<dbReference type="RefSeq" id="WP_260222281.1">
    <property type="nucleotide sequence ID" value="NZ_JACHNK010000002.1"/>
</dbReference>
<sequence>MSINFNASLGTYVALDAYGQVLAIYSPSAHGTVEEFRNEMGRAE</sequence>
<proteinExistence type="predicted"/>
<dbReference type="Proteomes" id="UP000576603">
    <property type="component" value="Unassembled WGS sequence"/>
</dbReference>
<organism evidence="1 2">
    <name type="scientific">Xanthomonas euvesicatoria</name>
    <dbReference type="NCBI Taxonomy" id="456327"/>
    <lineage>
        <taxon>Bacteria</taxon>
        <taxon>Pseudomonadati</taxon>
        <taxon>Pseudomonadota</taxon>
        <taxon>Gammaproteobacteria</taxon>
        <taxon>Lysobacterales</taxon>
        <taxon>Lysobacteraceae</taxon>
        <taxon>Xanthomonas</taxon>
    </lineage>
</organism>
<gene>
    <name evidence="1" type="ORF">FHY32_000939</name>
</gene>
<name>A0AAW3U1E4_XANEU</name>
<evidence type="ECO:0000313" key="1">
    <source>
        <dbReference type="EMBL" id="MBB4722621.1"/>
    </source>
</evidence>
<protein>
    <submittedName>
        <fullName evidence="1">Uncharacterized protein</fullName>
    </submittedName>
</protein>
<evidence type="ECO:0000313" key="2">
    <source>
        <dbReference type="Proteomes" id="UP000576603"/>
    </source>
</evidence>
<comment type="caution">
    <text evidence="1">The sequence shown here is derived from an EMBL/GenBank/DDBJ whole genome shotgun (WGS) entry which is preliminary data.</text>
</comment>
<dbReference type="AlphaFoldDB" id="A0AAW3U1E4"/>
<accession>A0AAW3U1E4</accession>
<dbReference type="EMBL" id="JACHNL010000002">
    <property type="protein sequence ID" value="MBB4722621.1"/>
    <property type="molecule type" value="Genomic_DNA"/>
</dbReference>